<reference evidence="3 4" key="1">
    <citation type="journal article" date="2014" name="Int. J. Syst. Evol. Microbiol.">
        <title>Phaeodactylibacter xiamenensis gen. nov., sp. nov., a member of the family Saprospiraceae isolated from the marine alga Phaeodactylum tricornutum.</title>
        <authorList>
            <person name="Chen Z.Jr."/>
            <person name="Lei X."/>
            <person name="Lai Q."/>
            <person name="Li Y."/>
            <person name="Zhang B."/>
            <person name="Zhang J."/>
            <person name="Zhang H."/>
            <person name="Yang L."/>
            <person name="Zheng W."/>
            <person name="Tian Y."/>
            <person name="Yu Z."/>
            <person name="Xu H.Jr."/>
            <person name="Zheng T."/>
        </authorList>
    </citation>
    <scope>NUCLEOTIDE SEQUENCE [LARGE SCALE GENOMIC DNA]</scope>
    <source>
        <strain evidence="3 4">KD52</strain>
    </source>
</reference>
<dbReference type="Proteomes" id="UP000029736">
    <property type="component" value="Unassembled WGS sequence"/>
</dbReference>
<evidence type="ECO:0000256" key="1">
    <source>
        <dbReference type="SAM" id="Coils"/>
    </source>
</evidence>
<organism evidence="3 4">
    <name type="scientific">Phaeodactylibacter xiamenensis</name>
    <dbReference type="NCBI Taxonomy" id="1524460"/>
    <lineage>
        <taxon>Bacteria</taxon>
        <taxon>Pseudomonadati</taxon>
        <taxon>Bacteroidota</taxon>
        <taxon>Saprospiria</taxon>
        <taxon>Saprospirales</taxon>
        <taxon>Haliscomenobacteraceae</taxon>
        <taxon>Phaeodactylibacter</taxon>
    </lineage>
</organism>
<evidence type="ECO:0000313" key="4">
    <source>
        <dbReference type="Proteomes" id="UP000029736"/>
    </source>
</evidence>
<proteinExistence type="predicted"/>
<keyword evidence="2" id="KW-1133">Transmembrane helix</keyword>
<name>A0A098S1I4_9BACT</name>
<evidence type="ECO:0000313" key="3">
    <source>
        <dbReference type="EMBL" id="KGE85693.1"/>
    </source>
</evidence>
<feature type="coiled-coil region" evidence="1">
    <location>
        <begin position="23"/>
        <end position="50"/>
    </location>
</feature>
<dbReference type="RefSeq" id="WP_044227773.1">
    <property type="nucleotide sequence ID" value="NZ_JPOS01000084.1"/>
</dbReference>
<gene>
    <name evidence="3" type="ORF">IX84_26835</name>
</gene>
<sequence length="266" mass="30496">MINYNRLKSNKFIKVADSYAIRVVRLQQKLGRWNTRQEELKKKYTKLLEESSGKKAASLLAIPAHLAAAIMAGVNISPILYSAHSLQIENLELRALLQSVLPIVMIFFVSAYIWILIGRANLYWSQEEPGHRVLENKRFILAGIAGIVIYLAFLSHIIKMGLDQSGAEYAPAVHLIWWLSFIELFIGIAVHTGWTLAAYYIRMGYLGRKIRRAERKILVSRQNCERYYHYHVQVTPPEELYTTTNIEYVMASESFDDSASPEFINA</sequence>
<dbReference type="STRING" id="1524460.IX84_26835"/>
<keyword evidence="2" id="KW-0472">Membrane</keyword>
<keyword evidence="2" id="KW-0812">Transmembrane</keyword>
<dbReference type="EMBL" id="JPOS01000084">
    <property type="protein sequence ID" value="KGE85693.1"/>
    <property type="molecule type" value="Genomic_DNA"/>
</dbReference>
<comment type="caution">
    <text evidence="3">The sequence shown here is derived from an EMBL/GenBank/DDBJ whole genome shotgun (WGS) entry which is preliminary data.</text>
</comment>
<keyword evidence="4" id="KW-1185">Reference proteome</keyword>
<feature type="transmembrane region" description="Helical" evidence="2">
    <location>
        <begin position="56"/>
        <end position="76"/>
    </location>
</feature>
<feature type="transmembrane region" description="Helical" evidence="2">
    <location>
        <begin position="139"/>
        <end position="158"/>
    </location>
</feature>
<keyword evidence="1" id="KW-0175">Coiled coil</keyword>
<protein>
    <submittedName>
        <fullName evidence="3">Uncharacterized protein</fullName>
    </submittedName>
</protein>
<feature type="transmembrane region" description="Helical" evidence="2">
    <location>
        <begin position="178"/>
        <end position="201"/>
    </location>
</feature>
<feature type="transmembrane region" description="Helical" evidence="2">
    <location>
        <begin position="96"/>
        <end position="118"/>
    </location>
</feature>
<dbReference type="AlphaFoldDB" id="A0A098S1I4"/>
<evidence type="ECO:0000256" key="2">
    <source>
        <dbReference type="SAM" id="Phobius"/>
    </source>
</evidence>
<accession>A0A098S1I4</accession>